<sequence length="286" mass="32945">MSSSERGVKLVPIVEEGAGLLHSDDDSENSSFLFEDPVEVILERNQIEIRLIKPMTLSKVGGPRFEVEHFDGRTDYFLWERQVKTVIKAMDLENVLKPKTLNVDDKDWNEIQDQALCIMTLYLKPNVLKQVEELETVKAMFQAVQTKYNMKELSNSLFTLFKLMSFKMVKASYHILSSVLLHRDKESITYNKVVTPLLTDNIQQKQVSSSTPSLLLRLSMSVVGDWRSYSLASASRKIGPNEGKYKKEIKCLEVWQAEPHEKGLAYQAEGEDKGIRWYLRKFCDQQ</sequence>
<proteinExistence type="predicted"/>
<organism evidence="1 2">
    <name type="scientific">Marchantia polymorpha subsp. ruderalis</name>
    <dbReference type="NCBI Taxonomy" id="1480154"/>
    <lineage>
        <taxon>Eukaryota</taxon>
        <taxon>Viridiplantae</taxon>
        <taxon>Streptophyta</taxon>
        <taxon>Embryophyta</taxon>
        <taxon>Marchantiophyta</taxon>
        <taxon>Marchantiopsida</taxon>
        <taxon>Marchantiidae</taxon>
        <taxon>Marchantiales</taxon>
        <taxon>Marchantiaceae</taxon>
        <taxon>Marchantia</taxon>
    </lineage>
</organism>
<dbReference type="Proteomes" id="UP000077202">
    <property type="component" value="Unassembled WGS sequence"/>
</dbReference>
<dbReference type="Pfam" id="PF14223">
    <property type="entry name" value="Retrotran_gag_2"/>
    <property type="match status" value="1"/>
</dbReference>
<evidence type="ECO:0000313" key="1">
    <source>
        <dbReference type="EMBL" id="OAE35438.1"/>
    </source>
</evidence>
<keyword evidence="2" id="KW-1185">Reference proteome</keyword>
<accession>A0A176WQN2</accession>
<reference evidence="1" key="1">
    <citation type="submission" date="2016-03" db="EMBL/GenBank/DDBJ databases">
        <title>Mechanisms controlling the formation of the plant cell surface in tip-growing cells are functionally conserved among land plants.</title>
        <authorList>
            <person name="Honkanen S."/>
            <person name="Jones V.A."/>
            <person name="Morieri G."/>
            <person name="Champion C."/>
            <person name="Hetherington A.J."/>
            <person name="Kelly S."/>
            <person name="Saint-Marcoux D."/>
            <person name="Proust H."/>
            <person name="Prescott H."/>
            <person name="Dolan L."/>
        </authorList>
    </citation>
    <scope>NUCLEOTIDE SEQUENCE [LARGE SCALE GENOMIC DNA]</scope>
    <source>
        <tissue evidence="1">Whole gametophyte</tissue>
    </source>
</reference>
<gene>
    <name evidence="1" type="ORF">AXG93_2587s1530</name>
</gene>
<dbReference type="AlphaFoldDB" id="A0A176WQN2"/>
<protein>
    <submittedName>
        <fullName evidence="1">Uncharacterized protein</fullName>
    </submittedName>
</protein>
<dbReference type="EMBL" id="LVLJ01000172">
    <property type="protein sequence ID" value="OAE35438.1"/>
    <property type="molecule type" value="Genomic_DNA"/>
</dbReference>
<comment type="caution">
    <text evidence="1">The sequence shown here is derived from an EMBL/GenBank/DDBJ whole genome shotgun (WGS) entry which is preliminary data.</text>
</comment>
<name>A0A176WQN2_MARPO</name>
<evidence type="ECO:0000313" key="2">
    <source>
        <dbReference type="Proteomes" id="UP000077202"/>
    </source>
</evidence>